<reference evidence="1 2" key="1">
    <citation type="submission" date="2019-10" db="EMBL/GenBank/DDBJ databases">
        <title>Dictyobacter vulcani sp. nov., within the class Ktedonobacteria, isolated from soil of volcanic Mt. Zao.</title>
        <authorList>
            <person name="Zheng Y."/>
            <person name="Wang C.M."/>
            <person name="Sakai Y."/>
            <person name="Abe K."/>
            <person name="Yokota A."/>
            <person name="Yabe S."/>
        </authorList>
    </citation>
    <scope>NUCLEOTIDE SEQUENCE [LARGE SCALE GENOMIC DNA]</scope>
    <source>
        <strain evidence="1 2">W12</strain>
    </source>
</reference>
<name>A0A5J4KWL2_9CHLR</name>
<keyword evidence="2" id="KW-1185">Reference proteome</keyword>
<accession>A0A5J4KWL2</accession>
<proteinExistence type="predicted"/>
<evidence type="ECO:0000313" key="2">
    <source>
        <dbReference type="Proteomes" id="UP000326912"/>
    </source>
</evidence>
<comment type="caution">
    <text evidence="1">The sequence shown here is derived from an EMBL/GenBank/DDBJ whole genome shotgun (WGS) entry which is preliminary data.</text>
</comment>
<dbReference type="AlphaFoldDB" id="A0A5J4KWL2"/>
<evidence type="ECO:0000313" key="1">
    <source>
        <dbReference type="EMBL" id="GER90519.1"/>
    </source>
</evidence>
<dbReference type="RefSeq" id="WP_151758255.1">
    <property type="nucleotide sequence ID" value="NZ_BKZW01000002.1"/>
</dbReference>
<dbReference type="Proteomes" id="UP000326912">
    <property type="component" value="Unassembled WGS sequence"/>
</dbReference>
<organism evidence="1 2">
    <name type="scientific">Dictyobacter vulcani</name>
    <dbReference type="NCBI Taxonomy" id="2607529"/>
    <lineage>
        <taxon>Bacteria</taxon>
        <taxon>Bacillati</taxon>
        <taxon>Chloroflexota</taxon>
        <taxon>Ktedonobacteria</taxon>
        <taxon>Ktedonobacterales</taxon>
        <taxon>Dictyobacteraceae</taxon>
        <taxon>Dictyobacter</taxon>
    </lineage>
</organism>
<protein>
    <submittedName>
        <fullName evidence="1">Uncharacterized protein</fullName>
    </submittedName>
</protein>
<dbReference type="EMBL" id="BKZW01000002">
    <property type="protein sequence ID" value="GER90519.1"/>
    <property type="molecule type" value="Genomic_DNA"/>
</dbReference>
<gene>
    <name evidence="1" type="ORF">KDW_46810</name>
</gene>
<sequence length="424" mass="48014">MKLQAFKQMDLKQYRYEQPLKLLALIYLLLVLVGICFDPQVALADFGGNRHSLPVTQPHLTEVADDNIPAFYPLPALSDAHTLLARVPHVNHARYLSLPNFREDMAMREALLATPAQWQQASASGLSCYHASNALHVYYQAGEDPSQVCSMPGQSKITGDSTLLTARILLGLWNNRHTDPQLSAHGLVAIKVEEILAWRGIQKHQRIAYPGASKRFSDGYQSKQKQQIHAELLHLSRYTLRGQQYIRQQGQVHVNALNTPYMHVQQVAQGHKITGYLVGPGNWIASYQSGNSMFLSSVERQIFQLHPRNDYLALRLAFYLVEHWRQLARSGDYQHPLQMAQLLSASMISVDKANLTSRFVPRIEAALHKLYAQNILGQPAICLSQLDTNKAHWGNEWLASYWRLLPPDDIMHAYTSRKALPAYL</sequence>